<accession>A0A370FDM9</accession>
<dbReference type="Pfam" id="PF02913">
    <property type="entry name" value="FAD-oxidase_C"/>
    <property type="match status" value="1"/>
</dbReference>
<dbReference type="InterPro" id="IPR004113">
    <property type="entry name" value="FAD-bd_oxidored_4_C"/>
</dbReference>
<gene>
    <name evidence="7" type="ORF">DFR41_10566</name>
</gene>
<dbReference type="Pfam" id="PF01565">
    <property type="entry name" value="FAD_binding_4"/>
    <property type="match status" value="1"/>
</dbReference>
<dbReference type="InterPro" id="IPR051264">
    <property type="entry name" value="FAD-oxidored/transferase_4"/>
</dbReference>
<evidence type="ECO:0000259" key="6">
    <source>
        <dbReference type="PROSITE" id="PS51387"/>
    </source>
</evidence>
<dbReference type="AlphaFoldDB" id="A0A370FDM9"/>
<organism evidence="7 8">
    <name type="scientific">Pseudacidovorax intermedius</name>
    <dbReference type="NCBI Taxonomy" id="433924"/>
    <lineage>
        <taxon>Bacteria</taxon>
        <taxon>Pseudomonadati</taxon>
        <taxon>Pseudomonadota</taxon>
        <taxon>Betaproteobacteria</taxon>
        <taxon>Burkholderiales</taxon>
        <taxon>Comamonadaceae</taxon>
        <taxon>Pseudacidovorax</taxon>
    </lineage>
</organism>
<protein>
    <submittedName>
        <fullName evidence="7">FAD/FMN-containing dehydrogenase</fullName>
    </submittedName>
</protein>
<dbReference type="OrthoDB" id="8522822at2"/>
<dbReference type="PROSITE" id="PS51387">
    <property type="entry name" value="FAD_PCMH"/>
    <property type="match status" value="1"/>
</dbReference>
<dbReference type="InterPro" id="IPR016169">
    <property type="entry name" value="FAD-bd_PCMH_sub2"/>
</dbReference>
<evidence type="ECO:0000256" key="2">
    <source>
        <dbReference type="ARBA" id="ARBA00008000"/>
    </source>
</evidence>
<dbReference type="Gene3D" id="1.10.45.10">
    <property type="entry name" value="Vanillyl-alcohol Oxidase, Chain A, domain 4"/>
    <property type="match status" value="1"/>
</dbReference>
<dbReference type="SUPFAM" id="SSF56176">
    <property type="entry name" value="FAD-binding/transporter-associated domain-like"/>
    <property type="match status" value="1"/>
</dbReference>
<dbReference type="Gene3D" id="3.30.70.2190">
    <property type="match status" value="1"/>
</dbReference>
<dbReference type="GO" id="GO:0022904">
    <property type="term" value="P:respiratory electron transport chain"/>
    <property type="evidence" value="ECO:0007669"/>
    <property type="project" value="TreeGrafter"/>
</dbReference>
<feature type="domain" description="FAD-binding PCMH-type" evidence="6">
    <location>
        <begin position="22"/>
        <end position="201"/>
    </location>
</feature>
<dbReference type="InterPro" id="IPR006094">
    <property type="entry name" value="Oxid_FAD_bind_N"/>
</dbReference>
<evidence type="ECO:0000313" key="8">
    <source>
        <dbReference type="Proteomes" id="UP000255265"/>
    </source>
</evidence>
<comment type="caution">
    <text evidence="7">The sequence shown here is derived from an EMBL/GenBank/DDBJ whole genome shotgun (WGS) entry which is preliminary data.</text>
</comment>
<sequence>MSSTVLEVDIDPRFLADWSGLQGGRPREVLRPVSTAEVSAILRRCHAEGQRVTIQGGMTGVAGGAVPDAGDVVINLERMNRIESLDDIEGLMQVQAGATLQSVQEAAAAAGWQFAVDLGARGSCQVGGNAATNAGGIRVLRYGTMRDQVLGVEAVLADGTVVESLGRLIKNSTGLEARQLFVGTEGTLGVITRLTLRLHPPMGEPQAAWVSASRFEHLPALLRRLRQRLGASLCAFEFMSGDFVALASQLSGTTPPLADAPWHVLVEVAGEAHASPSHLAEALQAGLADAVEAGEIDDAALAASLAQREAFWRLREAIPEVLTHLKPAGAYDVGLPWRETGPYVQQVDAALRAALPEARHLFLGHLGDNNLHLICGPLDDATQHAVCDRIVYEGLRGRSGTVSAEHGVGRLKKEVLAITRGGSELALARRIKAALDPTGILNVGRVMD</sequence>
<evidence type="ECO:0000256" key="5">
    <source>
        <dbReference type="ARBA" id="ARBA00023002"/>
    </source>
</evidence>
<keyword evidence="5" id="KW-0560">Oxidoreductase</keyword>
<reference evidence="7 8" key="1">
    <citation type="submission" date="2018-07" db="EMBL/GenBank/DDBJ databases">
        <title>Genomic Encyclopedia of Type Strains, Phase IV (KMG-IV): sequencing the most valuable type-strain genomes for metagenomic binning, comparative biology and taxonomic classification.</title>
        <authorList>
            <person name="Goeker M."/>
        </authorList>
    </citation>
    <scope>NUCLEOTIDE SEQUENCE [LARGE SCALE GENOMIC DNA]</scope>
    <source>
        <strain evidence="7 8">DSM 21352</strain>
    </source>
</reference>
<dbReference type="InterPro" id="IPR016164">
    <property type="entry name" value="FAD-linked_Oxase-like_C"/>
</dbReference>
<dbReference type="Proteomes" id="UP000255265">
    <property type="component" value="Unassembled WGS sequence"/>
</dbReference>
<evidence type="ECO:0000256" key="3">
    <source>
        <dbReference type="ARBA" id="ARBA00022630"/>
    </source>
</evidence>
<comment type="similarity">
    <text evidence="2">Belongs to the FAD-binding oxidoreductase/transferase type 4 family.</text>
</comment>
<keyword evidence="8" id="KW-1185">Reference proteome</keyword>
<dbReference type="PANTHER" id="PTHR43716:SF1">
    <property type="entry name" value="D-2-HYDROXYGLUTARATE DEHYDROGENASE, MITOCHONDRIAL"/>
    <property type="match status" value="1"/>
</dbReference>
<comment type="cofactor">
    <cofactor evidence="1">
        <name>FAD</name>
        <dbReference type="ChEBI" id="CHEBI:57692"/>
    </cofactor>
</comment>
<dbReference type="GO" id="GO:0016491">
    <property type="term" value="F:oxidoreductase activity"/>
    <property type="evidence" value="ECO:0007669"/>
    <property type="project" value="UniProtKB-KW"/>
</dbReference>
<dbReference type="Gene3D" id="3.30.70.2740">
    <property type="match status" value="1"/>
</dbReference>
<evidence type="ECO:0000256" key="1">
    <source>
        <dbReference type="ARBA" id="ARBA00001974"/>
    </source>
</evidence>
<keyword evidence="4" id="KW-0274">FAD</keyword>
<dbReference type="Gene3D" id="3.30.465.10">
    <property type="match status" value="1"/>
</dbReference>
<dbReference type="RefSeq" id="WP_114803179.1">
    <property type="nucleotide sequence ID" value="NZ_QQAV01000005.1"/>
</dbReference>
<proteinExistence type="inferred from homology"/>
<dbReference type="EMBL" id="QQAV01000005">
    <property type="protein sequence ID" value="RDI24151.1"/>
    <property type="molecule type" value="Genomic_DNA"/>
</dbReference>
<dbReference type="SUPFAM" id="SSF55103">
    <property type="entry name" value="FAD-linked oxidases, C-terminal domain"/>
    <property type="match status" value="1"/>
</dbReference>
<evidence type="ECO:0000256" key="4">
    <source>
        <dbReference type="ARBA" id="ARBA00022827"/>
    </source>
</evidence>
<dbReference type="PANTHER" id="PTHR43716">
    <property type="entry name" value="D-2-HYDROXYGLUTARATE DEHYDROGENASE, MITOCHONDRIAL"/>
    <property type="match status" value="1"/>
</dbReference>
<dbReference type="InterPro" id="IPR016171">
    <property type="entry name" value="Vanillyl_alc_oxidase_C-sub2"/>
</dbReference>
<name>A0A370FDM9_9BURK</name>
<dbReference type="InterPro" id="IPR016166">
    <property type="entry name" value="FAD-bd_PCMH"/>
</dbReference>
<dbReference type="GO" id="GO:0071949">
    <property type="term" value="F:FAD binding"/>
    <property type="evidence" value="ECO:0007669"/>
    <property type="project" value="InterPro"/>
</dbReference>
<keyword evidence="3" id="KW-0285">Flavoprotein</keyword>
<evidence type="ECO:0000313" key="7">
    <source>
        <dbReference type="EMBL" id="RDI24151.1"/>
    </source>
</evidence>
<dbReference type="InterPro" id="IPR036318">
    <property type="entry name" value="FAD-bd_PCMH-like_sf"/>
</dbReference>